<dbReference type="Gene3D" id="6.10.340.10">
    <property type="match status" value="1"/>
</dbReference>
<evidence type="ECO:0000259" key="15">
    <source>
        <dbReference type="PROSITE" id="PS50109"/>
    </source>
</evidence>
<evidence type="ECO:0000256" key="3">
    <source>
        <dbReference type="ARBA" id="ARBA00012438"/>
    </source>
</evidence>
<organism evidence="17 18">
    <name type="scientific">Candidatus Magnetoglobus multicellularis str. Araruama</name>
    <dbReference type="NCBI Taxonomy" id="890399"/>
    <lineage>
        <taxon>Bacteria</taxon>
        <taxon>Pseudomonadati</taxon>
        <taxon>Thermodesulfobacteriota</taxon>
        <taxon>Desulfobacteria</taxon>
        <taxon>Desulfobacterales</taxon>
        <taxon>Desulfobacteraceae</taxon>
        <taxon>Candidatus Magnetoglobus</taxon>
    </lineage>
</organism>
<evidence type="ECO:0000256" key="6">
    <source>
        <dbReference type="ARBA" id="ARBA00022679"/>
    </source>
</evidence>
<comment type="catalytic activity">
    <reaction evidence="1">
        <text>ATP + protein L-histidine = ADP + protein N-phospho-L-histidine.</text>
        <dbReference type="EC" id="2.7.13.3"/>
    </reaction>
</comment>
<name>A0A1V1P4U0_9BACT</name>
<evidence type="ECO:0000313" key="17">
    <source>
        <dbReference type="EMBL" id="ETR69745.1"/>
    </source>
</evidence>
<sequence length="487" mass="56174">MRIKTKFFFLFIINDILILCFMAIVLYIFLYRNFREYINIVELNKLDHLVYALKDVYSVNNNWDLLRNQPNKWHEIIFLSLGKGRPKNIHDSHLVKIFTEKNYIPKPPELHKDGKVMFLPADPLRLGDRLFLLDKQKHYIAGNHPQKEKKTIRKITHNHETIGYIGLNVPTLSKYHHPLSIDYAKTQINALICIVCGLFMIAVLLSYFISRQLLKPVEQLSKGTESMKSFQFGNKIDVLSDDEFGQLAIDFNQMSETLKTYETMRKQWISDISHELRTPITIIRSKIEAVIDGIHECTDETMVSLKKDIIQLGKLVDDLHMLSLADSQQLFMKKELLSPRTILFESIASFKNLLDRHHMQLHTYLDDIENMFIEADRSQLIRLFNNLVDNSIKYTNAGGKINITGSCAQTILSIHIEDSSPDVSDNAMNHLFDRLYREDESRSQIKGSGLGLSICKEIVRAHEGNIQATRSLLGGLKITIQFKVKGA</sequence>
<proteinExistence type="predicted"/>
<dbReference type="InterPro" id="IPR003661">
    <property type="entry name" value="HisK_dim/P_dom"/>
</dbReference>
<accession>A0A1V1P4U0</accession>
<dbReference type="SUPFAM" id="SSF158472">
    <property type="entry name" value="HAMP domain-like"/>
    <property type="match status" value="1"/>
</dbReference>
<feature type="domain" description="HAMP" evidence="16">
    <location>
        <begin position="211"/>
        <end position="263"/>
    </location>
</feature>
<dbReference type="InterPro" id="IPR004358">
    <property type="entry name" value="Sig_transdc_His_kin-like_C"/>
</dbReference>
<dbReference type="GO" id="GO:0000155">
    <property type="term" value="F:phosphorelay sensor kinase activity"/>
    <property type="evidence" value="ECO:0007669"/>
    <property type="project" value="InterPro"/>
</dbReference>
<keyword evidence="12" id="KW-0902">Two-component regulatory system</keyword>
<dbReference type="EC" id="2.7.13.3" evidence="3"/>
<dbReference type="SMART" id="SM00304">
    <property type="entry name" value="HAMP"/>
    <property type="match status" value="1"/>
</dbReference>
<dbReference type="Pfam" id="PF00512">
    <property type="entry name" value="HisKA"/>
    <property type="match status" value="1"/>
</dbReference>
<evidence type="ECO:0000256" key="9">
    <source>
        <dbReference type="ARBA" id="ARBA00022777"/>
    </source>
</evidence>
<reference evidence="18" key="1">
    <citation type="submission" date="2012-11" db="EMBL/GenBank/DDBJ databases">
        <authorList>
            <person name="Lucero-Rivera Y.E."/>
            <person name="Tovar-Ramirez D."/>
        </authorList>
    </citation>
    <scope>NUCLEOTIDE SEQUENCE [LARGE SCALE GENOMIC DNA]</scope>
    <source>
        <strain evidence="18">Araruama</strain>
    </source>
</reference>
<keyword evidence="9 17" id="KW-0418">Kinase</keyword>
<feature type="transmembrane region" description="Helical" evidence="14">
    <location>
        <begin position="7"/>
        <end position="30"/>
    </location>
</feature>
<dbReference type="PRINTS" id="PR00344">
    <property type="entry name" value="BCTRLSENSOR"/>
</dbReference>
<dbReference type="PANTHER" id="PTHR45528">
    <property type="entry name" value="SENSOR HISTIDINE KINASE CPXA"/>
    <property type="match status" value="1"/>
</dbReference>
<evidence type="ECO:0000256" key="8">
    <source>
        <dbReference type="ARBA" id="ARBA00022741"/>
    </source>
</evidence>
<dbReference type="AlphaFoldDB" id="A0A1V1P4U0"/>
<evidence type="ECO:0000259" key="16">
    <source>
        <dbReference type="PROSITE" id="PS50885"/>
    </source>
</evidence>
<dbReference type="CDD" id="cd06225">
    <property type="entry name" value="HAMP"/>
    <property type="match status" value="1"/>
</dbReference>
<dbReference type="SMART" id="SM00388">
    <property type="entry name" value="HisKA"/>
    <property type="match status" value="1"/>
</dbReference>
<feature type="domain" description="Histidine kinase" evidence="15">
    <location>
        <begin position="271"/>
        <end position="486"/>
    </location>
</feature>
<dbReference type="SUPFAM" id="SSF47384">
    <property type="entry name" value="Homodimeric domain of signal transducing histidine kinase"/>
    <property type="match status" value="1"/>
</dbReference>
<dbReference type="CDD" id="cd00082">
    <property type="entry name" value="HisKA"/>
    <property type="match status" value="1"/>
</dbReference>
<evidence type="ECO:0000256" key="14">
    <source>
        <dbReference type="SAM" id="Phobius"/>
    </source>
</evidence>
<comment type="subcellular location">
    <subcellularLocation>
        <location evidence="2">Cell membrane</location>
        <topology evidence="2">Multi-pass membrane protein</topology>
    </subcellularLocation>
</comment>
<dbReference type="PANTHER" id="PTHR45528:SF1">
    <property type="entry name" value="SENSOR HISTIDINE KINASE CPXA"/>
    <property type="match status" value="1"/>
</dbReference>
<dbReference type="PROSITE" id="PS50885">
    <property type="entry name" value="HAMP"/>
    <property type="match status" value="1"/>
</dbReference>
<keyword evidence="4" id="KW-1003">Cell membrane</keyword>
<protein>
    <recommendedName>
        <fullName evidence="3">histidine kinase</fullName>
        <ecNumber evidence="3">2.7.13.3</ecNumber>
    </recommendedName>
</protein>
<keyword evidence="8" id="KW-0547">Nucleotide-binding</keyword>
<gene>
    <name evidence="17" type="ORF">OMM_03724</name>
</gene>
<dbReference type="EMBL" id="ATBP01000570">
    <property type="protein sequence ID" value="ETR69745.1"/>
    <property type="molecule type" value="Genomic_DNA"/>
</dbReference>
<dbReference type="InterPro" id="IPR036890">
    <property type="entry name" value="HATPase_C_sf"/>
</dbReference>
<dbReference type="Pfam" id="PF00672">
    <property type="entry name" value="HAMP"/>
    <property type="match status" value="1"/>
</dbReference>
<keyword evidence="5" id="KW-0597">Phosphoprotein</keyword>
<evidence type="ECO:0000256" key="11">
    <source>
        <dbReference type="ARBA" id="ARBA00022989"/>
    </source>
</evidence>
<keyword evidence="11 14" id="KW-1133">Transmembrane helix</keyword>
<keyword evidence="10" id="KW-0067">ATP-binding</keyword>
<feature type="transmembrane region" description="Helical" evidence="14">
    <location>
        <begin position="188"/>
        <end position="209"/>
    </location>
</feature>
<dbReference type="InterPro" id="IPR005467">
    <property type="entry name" value="His_kinase_dom"/>
</dbReference>
<dbReference type="GO" id="GO:0005524">
    <property type="term" value="F:ATP binding"/>
    <property type="evidence" value="ECO:0007669"/>
    <property type="project" value="UniProtKB-KW"/>
</dbReference>
<dbReference type="InterPro" id="IPR003660">
    <property type="entry name" value="HAMP_dom"/>
</dbReference>
<dbReference type="Pfam" id="PF02518">
    <property type="entry name" value="HATPase_c"/>
    <property type="match status" value="1"/>
</dbReference>
<dbReference type="InterPro" id="IPR003594">
    <property type="entry name" value="HATPase_dom"/>
</dbReference>
<dbReference type="Proteomes" id="UP000189670">
    <property type="component" value="Unassembled WGS sequence"/>
</dbReference>
<comment type="caution">
    <text evidence="17">The sequence shown here is derived from an EMBL/GenBank/DDBJ whole genome shotgun (WGS) entry which is preliminary data.</text>
</comment>
<evidence type="ECO:0000256" key="10">
    <source>
        <dbReference type="ARBA" id="ARBA00022840"/>
    </source>
</evidence>
<dbReference type="SUPFAM" id="SSF55874">
    <property type="entry name" value="ATPase domain of HSP90 chaperone/DNA topoisomerase II/histidine kinase"/>
    <property type="match status" value="1"/>
</dbReference>
<keyword evidence="6" id="KW-0808">Transferase</keyword>
<dbReference type="InterPro" id="IPR050398">
    <property type="entry name" value="HssS/ArlS-like"/>
</dbReference>
<evidence type="ECO:0000256" key="7">
    <source>
        <dbReference type="ARBA" id="ARBA00022692"/>
    </source>
</evidence>
<evidence type="ECO:0000256" key="1">
    <source>
        <dbReference type="ARBA" id="ARBA00000085"/>
    </source>
</evidence>
<keyword evidence="7 14" id="KW-0812">Transmembrane</keyword>
<evidence type="ECO:0000313" key="18">
    <source>
        <dbReference type="Proteomes" id="UP000189670"/>
    </source>
</evidence>
<dbReference type="InterPro" id="IPR036097">
    <property type="entry name" value="HisK_dim/P_sf"/>
</dbReference>
<dbReference type="Gene3D" id="1.10.287.130">
    <property type="match status" value="1"/>
</dbReference>
<keyword evidence="13 14" id="KW-0472">Membrane</keyword>
<dbReference type="PROSITE" id="PS50109">
    <property type="entry name" value="HIS_KIN"/>
    <property type="match status" value="1"/>
</dbReference>
<dbReference type="GO" id="GO:0005886">
    <property type="term" value="C:plasma membrane"/>
    <property type="evidence" value="ECO:0007669"/>
    <property type="project" value="UniProtKB-SubCell"/>
</dbReference>
<evidence type="ECO:0000256" key="12">
    <source>
        <dbReference type="ARBA" id="ARBA00023012"/>
    </source>
</evidence>
<dbReference type="Gene3D" id="3.30.565.10">
    <property type="entry name" value="Histidine kinase-like ATPase, C-terminal domain"/>
    <property type="match status" value="1"/>
</dbReference>
<evidence type="ECO:0000256" key="5">
    <source>
        <dbReference type="ARBA" id="ARBA00022553"/>
    </source>
</evidence>
<evidence type="ECO:0000256" key="2">
    <source>
        <dbReference type="ARBA" id="ARBA00004651"/>
    </source>
</evidence>
<dbReference type="SMART" id="SM00387">
    <property type="entry name" value="HATPase_c"/>
    <property type="match status" value="1"/>
</dbReference>
<evidence type="ECO:0000256" key="4">
    <source>
        <dbReference type="ARBA" id="ARBA00022475"/>
    </source>
</evidence>
<evidence type="ECO:0000256" key="13">
    <source>
        <dbReference type="ARBA" id="ARBA00023136"/>
    </source>
</evidence>